<accession>A0A914EBI6</accession>
<keyword evidence="4" id="KW-1185">Reference proteome</keyword>
<feature type="domain" description="C-type lectin" evidence="3">
    <location>
        <begin position="28"/>
        <end position="138"/>
    </location>
</feature>
<dbReference type="SUPFAM" id="SSF56436">
    <property type="entry name" value="C-type lectin-like"/>
    <property type="match status" value="1"/>
</dbReference>
<dbReference type="InterPro" id="IPR050976">
    <property type="entry name" value="Snaclec"/>
</dbReference>
<dbReference type="WBParaSite" id="ACRNAN_scaffold7021.g11339.t1">
    <property type="protein sequence ID" value="ACRNAN_scaffold7021.g11339.t1"/>
    <property type="gene ID" value="ACRNAN_scaffold7021.g11339"/>
</dbReference>
<dbReference type="InterPro" id="IPR016186">
    <property type="entry name" value="C-type_lectin-like/link_sf"/>
</dbReference>
<dbReference type="AlphaFoldDB" id="A0A914EBI6"/>
<evidence type="ECO:0000313" key="5">
    <source>
        <dbReference type="WBParaSite" id="ACRNAN_scaffold7021.g11339.t1"/>
    </source>
</evidence>
<dbReference type="Proteomes" id="UP000887540">
    <property type="component" value="Unplaced"/>
</dbReference>
<name>A0A914EBI6_9BILA</name>
<organism evidence="4 5">
    <name type="scientific">Acrobeloides nanus</name>
    <dbReference type="NCBI Taxonomy" id="290746"/>
    <lineage>
        <taxon>Eukaryota</taxon>
        <taxon>Metazoa</taxon>
        <taxon>Ecdysozoa</taxon>
        <taxon>Nematoda</taxon>
        <taxon>Chromadorea</taxon>
        <taxon>Rhabditida</taxon>
        <taxon>Tylenchina</taxon>
        <taxon>Cephalobomorpha</taxon>
        <taxon>Cephaloboidea</taxon>
        <taxon>Cephalobidae</taxon>
        <taxon>Acrobeloides</taxon>
    </lineage>
</organism>
<dbReference type="CDD" id="cd00037">
    <property type="entry name" value="CLECT"/>
    <property type="match status" value="1"/>
</dbReference>
<evidence type="ECO:0000256" key="1">
    <source>
        <dbReference type="ARBA" id="ARBA00023157"/>
    </source>
</evidence>
<evidence type="ECO:0000313" key="4">
    <source>
        <dbReference type="Proteomes" id="UP000887540"/>
    </source>
</evidence>
<dbReference type="SMART" id="SM00034">
    <property type="entry name" value="CLECT"/>
    <property type="match status" value="1"/>
</dbReference>
<dbReference type="InterPro" id="IPR016187">
    <property type="entry name" value="CTDL_fold"/>
</dbReference>
<sequence>MFKVILIFSSVCFFAIQAACPKDASVGPDGKCYVVLTNTVAPYDWVHVEPYCKSRGGHSVSIHSKVVNSFLVNLMVSKGLQGIWTGLYCSQDSQYKYKWIDGTPVDYNNYYLASDQFPCSSSNPLYCGFLDNAGDWHSSPGAACNSNNRLPTWATACIVPSTN</sequence>
<evidence type="ECO:0000256" key="2">
    <source>
        <dbReference type="SAM" id="SignalP"/>
    </source>
</evidence>
<dbReference type="PANTHER" id="PTHR22991">
    <property type="entry name" value="PROTEIN CBG13490"/>
    <property type="match status" value="1"/>
</dbReference>
<feature type="chain" id="PRO_5037354815" evidence="2">
    <location>
        <begin position="19"/>
        <end position="163"/>
    </location>
</feature>
<evidence type="ECO:0000259" key="3">
    <source>
        <dbReference type="PROSITE" id="PS50041"/>
    </source>
</evidence>
<dbReference type="PANTHER" id="PTHR22991:SF40">
    <property type="entry name" value="PROTEIN CBG13490"/>
    <property type="match status" value="1"/>
</dbReference>
<proteinExistence type="predicted"/>
<dbReference type="Pfam" id="PF00059">
    <property type="entry name" value="Lectin_C"/>
    <property type="match status" value="1"/>
</dbReference>
<feature type="signal peptide" evidence="2">
    <location>
        <begin position="1"/>
        <end position="18"/>
    </location>
</feature>
<keyword evidence="2" id="KW-0732">Signal</keyword>
<keyword evidence="1" id="KW-1015">Disulfide bond</keyword>
<dbReference type="PROSITE" id="PS50041">
    <property type="entry name" value="C_TYPE_LECTIN_2"/>
    <property type="match status" value="1"/>
</dbReference>
<protein>
    <submittedName>
        <fullName evidence="5">C-type lectin domain-containing protein</fullName>
    </submittedName>
</protein>
<dbReference type="Gene3D" id="3.10.100.10">
    <property type="entry name" value="Mannose-Binding Protein A, subunit A"/>
    <property type="match status" value="1"/>
</dbReference>
<dbReference type="InterPro" id="IPR001304">
    <property type="entry name" value="C-type_lectin-like"/>
</dbReference>
<reference evidence="5" key="1">
    <citation type="submission" date="2022-11" db="UniProtKB">
        <authorList>
            <consortium name="WormBaseParasite"/>
        </authorList>
    </citation>
    <scope>IDENTIFICATION</scope>
</reference>